<dbReference type="SUPFAM" id="SSF47240">
    <property type="entry name" value="Ferritin-like"/>
    <property type="match status" value="1"/>
</dbReference>
<reference evidence="2 3" key="1">
    <citation type="journal article" date="2019" name="Int. J. Syst. Evol. Microbiol.">
        <title>The Global Catalogue of Microorganisms (GCM) 10K type strain sequencing project: providing services to taxonomists for standard genome sequencing and annotation.</title>
        <authorList>
            <consortium name="The Broad Institute Genomics Platform"/>
            <consortium name="The Broad Institute Genome Sequencing Center for Infectious Disease"/>
            <person name="Wu L."/>
            <person name="Ma J."/>
        </authorList>
    </citation>
    <scope>NUCLEOTIDE SEQUENCE [LARGE SCALE GENOMIC DNA]</scope>
    <source>
        <strain evidence="2 3">JCM 15503</strain>
    </source>
</reference>
<dbReference type="Gene3D" id="1.20.1260.10">
    <property type="match status" value="1"/>
</dbReference>
<proteinExistence type="predicted"/>
<evidence type="ECO:0000313" key="2">
    <source>
        <dbReference type="EMBL" id="GAA0769136.1"/>
    </source>
</evidence>
<name>A0ABN1KKE5_9BURK</name>
<dbReference type="EMBL" id="BAAAEW010000047">
    <property type="protein sequence ID" value="GAA0769136.1"/>
    <property type="molecule type" value="Genomic_DNA"/>
</dbReference>
<organism evidence="2 3">
    <name type="scientific">Ideonella azotifigens</name>
    <dbReference type="NCBI Taxonomy" id="513160"/>
    <lineage>
        <taxon>Bacteria</taxon>
        <taxon>Pseudomonadati</taxon>
        <taxon>Pseudomonadota</taxon>
        <taxon>Betaproteobacteria</taxon>
        <taxon>Burkholderiales</taxon>
        <taxon>Sphaerotilaceae</taxon>
        <taxon>Ideonella</taxon>
    </lineage>
</organism>
<dbReference type="Pfam" id="PF09537">
    <property type="entry name" value="DUF2383"/>
    <property type="match status" value="1"/>
</dbReference>
<gene>
    <name evidence="2" type="ORF">GCM10009107_59670</name>
</gene>
<feature type="domain" description="DUF2383" evidence="1">
    <location>
        <begin position="5"/>
        <end position="115"/>
    </location>
</feature>
<dbReference type="RefSeq" id="WP_170200897.1">
    <property type="nucleotide sequence ID" value="NZ_BAAAEW010000047.1"/>
</dbReference>
<dbReference type="Proteomes" id="UP001500279">
    <property type="component" value="Unassembled WGS sequence"/>
</dbReference>
<protein>
    <submittedName>
        <fullName evidence="2">PA2169 family four-helix-bundle protein</fullName>
    </submittedName>
</protein>
<dbReference type="InterPro" id="IPR016920">
    <property type="entry name" value="UCP029477"/>
</dbReference>
<dbReference type="InterPro" id="IPR011971">
    <property type="entry name" value="CHP02284"/>
</dbReference>
<evidence type="ECO:0000259" key="1">
    <source>
        <dbReference type="Pfam" id="PF09537"/>
    </source>
</evidence>
<dbReference type="InterPro" id="IPR019052">
    <property type="entry name" value="DUF2383"/>
</dbReference>
<accession>A0ABN1KKE5</accession>
<sequence>MDKNDITKTLDRLVETSKDGEFGFQACAEHAKDAALRQSFLTRAADCRQAASELQSVIRTMGETPEDGGTAGGAMHRGWVAVKGTLAGYTDLALLEEAERGEDVALGAYRKALKEDLPADIRMLVQRQADGAQRNHDQIRALRDQARAMKV</sequence>
<dbReference type="InterPro" id="IPR012347">
    <property type="entry name" value="Ferritin-like"/>
</dbReference>
<dbReference type="InterPro" id="IPR009078">
    <property type="entry name" value="Ferritin-like_SF"/>
</dbReference>
<dbReference type="PIRSF" id="PIRSF029477">
    <property type="entry name" value="UCP029477"/>
    <property type="match status" value="1"/>
</dbReference>
<evidence type="ECO:0000313" key="3">
    <source>
        <dbReference type="Proteomes" id="UP001500279"/>
    </source>
</evidence>
<dbReference type="NCBIfam" id="TIGR02284">
    <property type="entry name" value="PA2169 family four-helix-bundle protein"/>
    <property type="match status" value="1"/>
</dbReference>
<keyword evidence="3" id="KW-1185">Reference proteome</keyword>
<comment type="caution">
    <text evidence="2">The sequence shown here is derived from an EMBL/GenBank/DDBJ whole genome shotgun (WGS) entry which is preliminary data.</text>
</comment>